<feature type="compositionally biased region" description="Basic and acidic residues" evidence="1">
    <location>
        <begin position="231"/>
        <end position="243"/>
    </location>
</feature>
<feature type="compositionally biased region" description="Polar residues" evidence="1">
    <location>
        <begin position="398"/>
        <end position="409"/>
    </location>
</feature>
<name>A0AAV9PES0_9PEZI</name>
<feature type="compositionally biased region" description="Basic residues" evidence="1">
    <location>
        <begin position="113"/>
        <end position="131"/>
    </location>
</feature>
<feature type="compositionally biased region" description="Basic and acidic residues" evidence="1">
    <location>
        <begin position="375"/>
        <end position="386"/>
    </location>
</feature>
<organism evidence="2 3">
    <name type="scientific">Saxophila tyrrhenica</name>
    <dbReference type="NCBI Taxonomy" id="1690608"/>
    <lineage>
        <taxon>Eukaryota</taxon>
        <taxon>Fungi</taxon>
        <taxon>Dikarya</taxon>
        <taxon>Ascomycota</taxon>
        <taxon>Pezizomycotina</taxon>
        <taxon>Dothideomycetes</taxon>
        <taxon>Dothideomycetidae</taxon>
        <taxon>Mycosphaerellales</taxon>
        <taxon>Extremaceae</taxon>
        <taxon>Saxophila</taxon>
    </lineage>
</organism>
<feature type="compositionally biased region" description="Low complexity" evidence="1">
    <location>
        <begin position="221"/>
        <end position="230"/>
    </location>
</feature>
<reference evidence="2 3" key="1">
    <citation type="submission" date="2023-08" db="EMBL/GenBank/DDBJ databases">
        <title>Black Yeasts Isolated from many extreme environments.</title>
        <authorList>
            <person name="Coleine C."/>
            <person name="Stajich J.E."/>
            <person name="Selbmann L."/>
        </authorList>
    </citation>
    <scope>NUCLEOTIDE SEQUENCE [LARGE SCALE GENOMIC DNA]</scope>
    <source>
        <strain evidence="2 3">CCFEE 5935</strain>
    </source>
</reference>
<feature type="compositionally biased region" description="Polar residues" evidence="1">
    <location>
        <begin position="431"/>
        <end position="442"/>
    </location>
</feature>
<dbReference type="Proteomes" id="UP001337655">
    <property type="component" value="Unassembled WGS sequence"/>
</dbReference>
<comment type="caution">
    <text evidence="2">The sequence shown here is derived from an EMBL/GenBank/DDBJ whole genome shotgun (WGS) entry which is preliminary data.</text>
</comment>
<sequence>MDIQGWLQDTADRAPPDEGDDQRVPDEARQDQALETSRRHYRRKRQRASSDSSLIAPRHPRHRQVPVALPAPSPDRAPLADDAASDSQSRSSRRLGGLLPGRDKDPLLQYERRPRHKTKADRYEPKRRKHKSDRDVQHDSKTRRRKSNLTHDGSHTTGLVQSFHLKNGPNNNRLTLKPDHNAGLFKHGRASAQMQGRGTGLPDLVFNEMKFLEKPSEHQDQLPAAAPPQQSKKEDRKRAKNDEISAYFSAPRGGNHEGIHVGNGTGNEQRRRASAPDHGPDQSDAARREARPRPSSIVDLPEKPFLGFGSRATQLGSKELRLDMTTCLSWSESPPRPARLEQANTARCPEERLQTVGNTSARHHSSAARPSVEQRALEGHLRDGSDHAQSARKRSRQNTEAQWQQSQRTGGEARVEVLRPPTPRKRGQPPAETSPTRTTLQSPPHGPPVQQEIRQDARSWENPSGYHTSDILKINEDVRQPVRSSGPDQKRKDSHRHSNKENHDPGTHDDPDSSFSIDQALQHVREAISMPPVEPPPPQIAPEVHSVRPVHNSHIEGPRNAHGLQQRAAPDATRPASYLSQDGYMPRRSSLPRQRFEQSPALSSSKEAATTLHRRATQPYVTQDRTVRQPSRSLQDEEMLDNDLCYAPSSIIRPLVYATERQVHNLARMPTPNLVSSLFETQAGREEWEPEVATTHWLTSEHDWSEQLNPHAPFSRHDLLGGSMTEKPQALVNDGITGFWKPNKLY</sequence>
<feature type="region of interest" description="Disordered" evidence="1">
    <location>
        <begin position="1"/>
        <end position="183"/>
    </location>
</feature>
<feature type="region of interest" description="Disordered" evidence="1">
    <location>
        <begin position="206"/>
        <end position="515"/>
    </location>
</feature>
<feature type="compositionally biased region" description="Low complexity" evidence="1">
    <location>
        <begin position="76"/>
        <end position="97"/>
    </location>
</feature>
<gene>
    <name evidence="2" type="ORF">LTR77_003769</name>
</gene>
<proteinExistence type="predicted"/>
<dbReference type="RefSeq" id="XP_064660975.1">
    <property type="nucleotide sequence ID" value="XM_064801024.1"/>
</dbReference>
<evidence type="ECO:0000256" key="1">
    <source>
        <dbReference type="SAM" id="MobiDB-lite"/>
    </source>
</evidence>
<protein>
    <submittedName>
        <fullName evidence="2">Uncharacterized protein</fullName>
    </submittedName>
</protein>
<feature type="compositionally biased region" description="Basic and acidic residues" evidence="1">
    <location>
        <begin position="101"/>
        <end position="112"/>
    </location>
</feature>
<evidence type="ECO:0000313" key="2">
    <source>
        <dbReference type="EMBL" id="KAK5172131.1"/>
    </source>
</evidence>
<dbReference type="AlphaFoldDB" id="A0AAV9PES0"/>
<keyword evidence="3" id="KW-1185">Reference proteome</keyword>
<feature type="compositionally biased region" description="Basic and acidic residues" evidence="1">
    <location>
        <begin position="210"/>
        <end position="220"/>
    </location>
</feature>
<accession>A0AAV9PES0</accession>
<evidence type="ECO:0000313" key="3">
    <source>
        <dbReference type="Proteomes" id="UP001337655"/>
    </source>
</evidence>
<feature type="compositionally biased region" description="Basic and acidic residues" evidence="1">
    <location>
        <begin position="268"/>
        <end position="292"/>
    </location>
</feature>
<dbReference type="GeneID" id="89925115"/>
<dbReference type="EMBL" id="JAVRRT010000005">
    <property type="protein sequence ID" value="KAK5172131.1"/>
    <property type="molecule type" value="Genomic_DNA"/>
</dbReference>
<feature type="compositionally biased region" description="Polar residues" evidence="1">
    <location>
        <begin position="619"/>
        <end position="633"/>
    </location>
</feature>
<feature type="compositionally biased region" description="Basic and acidic residues" evidence="1">
    <location>
        <begin position="10"/>
        <end position="38"/>
    </location>
</feature>
<feature type="compositionally biased region" description="Basic and acidic residues" evidence="1">
    <location>
        <begin position="499"/>
        <end position="511"/>
    </location>
</feature>
<feature type="region of interest" description="Disordered" evidence="1">
    <location>
        <begin position="551"/>
        <end position="635"/>
    </location>
</feature>